<feature type="region of interest" description="Disordered" evidence="5">
    <location>
        <begin position="30"/>
        <end position="56"/>
    </location>
</feature>
<dbReference type="GO" id="GO:1901678">
    <property type="term" value="P:iron coordination entity transport"/>
    <property type="evidence" value="ECO:0007669"/>
    <property type="project" value="UniProtKB-ARBA"/>
</dbReference>
<organism evidence="8 9">
    <name type="scientific">Micromonospora craniellae</name>
    <dbReference type="NCBI Taxonomy" id="2294034"/>
    <lineage>
        <taxon>Bacteria</taxon>
        <taxon>Bacillati</taxon>
        <taxon>Actinomycetota</taxon>
        <taxon>Actinomycetes</taxon>
        <taxon>Micromonosporales</taxon>
        <taxon>Micromonosporaceae</taxon>
        <taxon>Micromonospora</taxon>
    </lineage>
</organism>
<feature type="chain" id="PRO_5039630993" evidence="6">
    <location>
        <begin position="30"/>
        <end position="362"/>
    </location>
</feature>
<dbReference type="SUPFAM" id="SSF53807">
    <property type="entry name" value="Helical backbone' metal receptor"/>
    <property type="match status" value="1"/>
</dbReference>
<proteinExistence type="inferred from homology"/>
<feature type="compositionally biased region" description="Low complexity" evidence="5">
    <location>
        <begin position="30"/>
        <end position="41"/>
    </location>
</feature>
<keyword evidence="4 6" id="KW-0732">Signal</keyword>
<reference evidence="8 9" key="1">
    <citation type="submission" date="2018-08" db="EMBL/GenBank/DDBJ databases">
        <title>Verrucosispora craniellae sp. nov., isolated from a marine sponge in the South China Sea.</title>
        <authorList>
            <person name="Li L."/>
            <person name="Lin H.W."/>
        </authorList>
    </citation>
    <scope>NUCLEOTIDE SEQUENCE [LARGE SCALE GENOMIC DNA]</scope>
    <source>
        <strain evidence="8 9">LHW63014</strain>
    </source>
</reference>
<name>A0A372FRZ2_9ACTN</name>
<dbReference type="Proteomes" id="UP000262621">
    <property type="component" value="Unassembled WGS sequence"/>
</dbReference>
<dbReference type="PROSITE" id="PS51257">
    <property type="entry name" value="PROKAR_LIPOPROTEIN"/>
    <property type="match status" value="1"/>
</dbReference>
<evidence type="ECO:0000313" key="8">
    <source>
        <dbReference type="EMBL" id="RFS43552.1"/>
    </source>
</evidence>
<dbReference type="EMBL" id="QVFU01000054">
    <property type="protein sequence ID" value="RFS43552.1"/>
    <property type="molecule type" value="Genomic_DNA"/>
</dbReference>
<dbReference type="AlphaFoldDB" id="A0A372FRZ2"/>
<keyword evidence="9" id="KW-1185">Reference proteome</keyword>
<evidence type="ECO:0000313" key="9">
    <source>
        <dbReference type="Proteomes" id="UP000262621"/>
    </source>
</evidence>
<evidence type="ECO:0000256" key="6">
    <source>
        <dbReference type="SAM" id="SignalP"/>
    </source>
</evidence>
<comment type="caution">
    <text evidence="8">The sequence shown here is derived from an EMBL/GenBank/DDBJ whole genome shotgun (WGS) entry which is preliminary data.</text>
</comment>
<feature type="domain" description="Fe/B12 periplasmic-binding" evidence="7">
    <location>
        <begin position="92"/>
        <end position="285"/>
    </location>
</feature>
<evidence type="ECO:0000256" key="5">
    <source>
        <dbReference type="SAM" id="MobiDB-lite"/>
    </source>
</evidence>
<dbReference type="InterPro" id="IPR002491">
    <property type="entry name" value="ABC_transptr_periplasmic_BD"/>
</dbReference>
<evidence type="ECO:0000256" key="4">
    <source>
        <dbReference type="ARBA" id="ARBA00022729"/>
    </source>
</evidence>
<evidence type="ECO:0000256" key="3">
    <source>
        <dbReference type="ARBA" id="ARBA00022448"/>
    </source>
</evidence>
<comment type="subcellular location">
    <subcellularLocation>
        <location evidence="1">Cell envelope</location>
    </subcellularLocation>
</comment>
<dbReference type="Gene3D" id="3.40.50.1980">
    <property type="entry name" value="Nitrogenase molybdenum iron protein domain"/>
    <property type="match status" value="2"/>
</dbReference>
<dbReference type="Pfam" id="PF01497">
    <property type="entry name" value="Peripla_BP_2"/>
    <property type="match status" value="1"/>
</dbReference>
<evidence type="ECO:0000256" key="1">
    <source>
        <dbReference type="ARBA" id="ARBA00004196"/>
    </source>
</evidence>
<evidence type="ECO:0000259" key="7">
    <source>
        <dbReference type="Pfam" id="PF01497"/>
    </source>
</evidence>
<sequence>MTSSLLRHGRRRRLTTVALAAILTLTGCASTSDSDEPAAPSSSPPPGAVPPAEGTTTYPLTLKTWAGESVLQKRPERIAVIGVSPNLDSLQSLAVTPVFTLTEDAEYAWRDKAWFSKIETVDKSTRRDPINFEGIAAAKPDLIVAVGAVWEKPDFTKLAAIAPVLDTEKEGEIGWQDLQRLVGRTLDLSAAADKAVTTAETAIADTAKAHPEFAGKTITIANDYGPQYGLSYYTVAGGVAEGIMGNLGFTANPNAQKFVDEDVVSDENQGLLDADALVVVYSGDDVRKAREAKPLFKGLKPVSEGRYVALTNLESDPNQVVDAAGKQMPNATWVLRAGASAASLPWGVKVVADEWLAGAKLS</sequence>
<protein>
    <submittedName>
        <fullName evidence="8">Iron-siderophore ABC transporter substrate-binding protein</fullName>
    </submittedName>
</protein>
<feature type="signal peptide" evidence="6">
    <location>
        <begin position="1"/>
        <end position="29"/>
    </location>
</feature>
<dbReference type="PANTHER" id="PTHR30532">
    <property type="entry name" value="IRON III DICITRATE-BINDING PERIPLASMIC PROTEIN"/>
    <property type="match status" value="1"/>
</dbReference>
<dbReference type="OrthoDB" id="1846031at2"/>
<comment type="similarity">
    <text evidence="2">Belongs to the bacterial solute-binding protein 8 family.</text>
</comment>
<evidence type="ECO:0000256" key="2">
    <source>
        <dbReference type="ARBA" id="ARBA00008814"/>
    </source>
</evidence>
<accession>A0A372FRZ2</accession>
<dbReference type="RefSeq" id="WP_117230827.1">
    <property type="nucleotide sequence ID" value="NZ_CP061725.1"/>
</dbReference>
<dbReference type="GO" id="GO:0030288">
    <property type="term" value="C:outer membrane-bounded periplasmic space"/>
    <property type="evidence" value="ECO:0007669"/>
    <property type="project" value="TreeGrafter"/>
</dbReference>
<keyword evidence="3" id="KW-0813">Transport</keyword>
<gene>
    <name evidence="8" type="ORF">D0Q02_27160</name>
</gene>
<dbReference type="PANTHER" id="PTHR30532:SF24">
    <property type="entry name" value="FERRIC ENTEROBACTIN-BINDING PERIPLASMIC PROTEIN FEPB"/>
    <property type="match status" value="1"/>
</dbReference>
<dbReference type="InterPro" id="IPR051313">
    <property type="entry name" value="Bact_iron-sidero_bind"/>
</dbReference>